<proteinExistence type="predicted"/>
<dbReference type="EMBL" id="JADBGQ010000004">
    <property type="protein sequence ID" value="KAG5400254.1"/>
    <property type="molecule type" value="Genomic_DNA"/>
</dbReference>
<evidence type="ECO:0000313" key="2">
    <source>
        <dbReference type="Proteomes" id="UP000823674"/>
    </source>
</evidence>
<feature type="non-terminal residue" evidence="1">
    <location>
        <position position="1"/>
    </location>
</feature>
<comment type="caution">
    <text evidence="1">The sequence shown here is derived from an EMBL/GenBank/DDBJ whole genome shotgun (WGS) entry which is preliminary data.</text>
</comment>
<reference evidence="1 2" key="1">
    <citation type="submission" date="2021-03" db="EMBL/GenBank/DDBJ databases">
        <authorList>
            <person name="King G.J."/>
            <person name="Bancroft I."/>
            <person name="Baten A."/>
            <person name="Bloomfield J."/>
            <person name="Borpatragohain P."/>
            <person name="He Z."/>
            <person name="Irish N."/>
            <person name="Irwin J."/>
            <person name="Liu K."/>
            <person name="Mauleon R.P."/>
            <person name="Moore J."/>
            <person name="Morris R."/>
            <person name="Ostergaard L."/>
            <person name="Wang B."/>
            <person name="Wells R."/>
        </authorList>
    </citation>
    <scope>NUCLEOTIDE SEQUENCE [LARGE SCALE GENOMIC DNA]</scope>
    <source>
        <strain evidence="1">R-o-18</strain>
        <tissue evidence="1">Leaf</tissue>
    </source>
</reference>
<sequence length="136" mass="15116">AAMQLHEKLLVFDEDRKVIVAGSLNPKLVGGRPGDSMLYYISLLCNCPVTNPNTCRLQSSYALWKLTTLKQQMRGATSHVRNAPGNFSVIFLCSLCLIDIVGRNLTPQLKLSEFNFSAKHQSFTVSAFLIATNMHK</sequence>
<name>A0ABQ7MNE1_BRACM</name>
<keyword evidence="2" id="KW-1185">Reference proteome</keyword>
<protein>
    <recommendedName>
        <fullName evidence="3">Phospholipase D</fullName>
    </recommendedName>
</protein>
<organism evidence="1 2">
    <name type="scientific">Brassica rapa subsp. trilocularis</name>
    <dbReference type="NCBI Taxonomy" id="1813537"/>
    <lineage>
        <taxon>Eukaryota</taxon>
        <taxon>Viridiplantae</taxon>
        <taxon>Streptophyta</taxon>
        <taxon>Embryophyta</taxon>
        <taxon>Tracheophyta</taxon>
        <taxon>Spermatophyta</taxon>
        <taxon>Magnoliopsida</taxon>
        <taxon>eudicotyledons</taxon>
        <taxon>Gunneridae</taxon>
        <taxon>Pentapetalae</taxon>
        <taxon>rosids</taxon>
        <taxon>malvids</taxon>
        <taxon>Brassicales</taxon>
        <taxon>Brassicaceae</taxon>
        <taxon>Brassiceae</taxon>
        <taxon>Brassica</taxon>
    </lineage>
</organism>
<accession>A0ABQ7MNE1</accession>
<dbReference type="Proteomes" id="UP000823674">
    <property type="component" value="Chromosome A04"/>
</dbReference>
<gene>
    <name evidence="1" type="primary">A04g502420.1_BraROA</name>
    <name evidence="1" type="ORF">IGI04_014861</name>
</gene>
<evidence type="ECO:0000313" key="1">
    <source>
        <dbReference type="EMBL" id="KAG5400254.1"/>
    </source>
</evidence>
<evidence type="ECO:0008006" key="3">
    <source>
        <dbReference type="Google" id="ProtNLM"/>
    </source>
</evidence>